<feature type="transmembrane region" description="Helical" evidence="1">
    <location>
        <begin position="54"/>
        <end position="72"/>
    </location>
</feature>
<comment type="caution">
    <text evidence="3">The sequence shown here is derived from an EMBL/GenBank/DDBJ whole genome shotgun (WGS) entry which is preliminary data.</text>
</comment>
<keyword evidence="1" id="KW-1133">Transmembrane helix</keyword>
<feature type="transmembrane region" description="Helical" evidence="1">
    <location>
        <begin position="31"/>
        <end position="48"/>
    </location>
</feature>
<keyword evidence="1" id="KW-0812">Transmembrane</keyword>
<dbReference type="AlphaFoldDB" id="A0A544YN77"/>
<gene>
    <name evidence="3" type="ORF">FLX08_25075</name>
</gene>
<evidence type="ECO:0000259" key="2">
    <source>
        <dbReference type="Pfam" id="PF26604"/>
    </source>
</evidence>
<dbReference type="RefSeq" id="WP_142621961.1">
    <property type="nucleotide sequence ID" value="NZ_VIRM01000034.1"/>
</dbReference>
<dbReference type="Pfam" id="PF26604">
    <property type="entry name" value="CBU_0592"/>
    <property type="match status" value="1"/>
</dbReference>
<dbReference type="EMBL" id="VIRM01000034">
    <property type="protein sequence ID" value="TQS18248.1"/>
    <property type="molecule type" value="Genomic_DNA"/>
</dbReference>
<evidence type="ECO:0000313" key="3">
    <source>
        <dbReference type="EMBL" id="TQS18248.1"/>
    </source>
</evidence>
<name>A0A544YN77_9ACTN</name>
<proteinExistence type="predicted"/>
<accession>A0A544YN77</accession>
<reference evidence="3 4" key="1">
    <citation type="submission" date="2019-07" db="EMBL/GenBank/DDBJ databases">
        <title>Microbispora hainanensis DSM 45428.</title>
        <authorList>
            <person name="Thawai C."/>
        </authorList>
    </citation>
    <scope>NUCLEOTIDE SEQUENCE [LARGE SCALE GENOMIC DNA]</scope>
    <source>
        <strain evidence="3 4">DSM 45428</strain>
    </source>
</reference>
<dbReference type="InterPro" id="IPR058058">
    <property type="entry name" value="CBU_0592-like"/>
</dbReference>
<feature type="transmembrane region" description="Helical" evidence="1">
    <location>
        <begin position="6"/>
        <end position="24"/>
    </location>
</feature>
<sequence>MDQVLQIAGAVLILGAFLLSQMNVLDNRSKIYLVLNLVGSAVLAWLAYAGDDWGFLLLEGVWALVSAVSLVRELRPRRTVQRTAGRAAT</sequence>
<keyword evidence="1" id="KW-0472">Membrane</keyword>
<evidence type="ECO:0000313" key="4">
    <source>
        <dbReference type="Proteomes" id="UP000316541"/>
    </source>
</evidence>
<evidence type="ECO:0000256" key="1">
    <source>
        <dbReference type="SAM" id="Phobius"/>
    </source>
</evidence>
<organism evidence="3 4">
    <name type="scientific">Microbispora hainanensis</name>
    <dbReference type="NCBI Taxonomy" id="568844"/>
    <lineage>
        <taxon>Bacteria</taxon>
        <taxon>Bacillati</taxon>
        <taxon>Actinomycetota</taxon>
        <taxon>Actinomycetes</taxon>
        <taxon>Streptosporangiales</taxon>
        <taxon>Streptosporangiaceae</taxon>
        <taxon>Microbispora</taxon>
    </lineage>
</organism>
<dbReference type="NCBIfam" id="NF047864">
    <property type="entry name" value="CBU_0592_membra"/>
    <property type="match status" value="1"/>
</dbReference>
<dbReference type="Proteomes" id="UP000316541">
    <property type="component" value="Unassembled WGS sequence"/>
</dbReference>
<feature type="domain" description="CBU-0592-like" evidence="2">
    <location>
        <begin position="4"/>
        <end position="77"/>
    </location>
</feature>
<protein>
    <recommendedName>
        <fullName evidence="2">CBU-0592-like domain-containing protein</fullName>
    </recommendedName>
</protein>